<keyword evidence="4 9" id="KW-0732">Signal</keyword>
<dbReference type="InterPro" id="IPR039181">
    <property type="entry name" value="Elapor1/2"/>
</dbReference>
<dbReference type="PANTHER" id="PTHR22727">
    <property type="entry name" value="PROTEIN CBG13728"/>
    <property type="match status" value="1"/>
</dbReference>
<feature type="region of interest" description="Disordered" evidence="7">
    <location>
        <begin position="1035"/>
        <end position="1069"/>
    </location>
</feature>
<evidence type="ECO:0000256" key="2">
    <source>
        <dbReference type="ARBA" id="ARBA00007627"/>
    </source>
</evidence>
<keyword evidence="3" id="KW-1003">Cell membrane</keyword>
<dbReference type="InParanoid" id="A0A078A6D6"/>
<dbReference type="InterPro" id="IPR044865">
    <property type="entry name" value="MRH_dom"/>
</dbReference>
<gene>
    <name evidence="11" type="primary">Contig6912.g7398</name>
    <name evidence="11" type="ORF">STYLEM_6730</name>
</gene>
<dbReference type="SUPFAM" id="SSF50911">
    <property type="entry name" value="Mannose 6-phosphate receptor domain"/>
    <property type="match status" value="1"/>
</dbReference>
<evidence type="ECO:0000313" key="11">
    <source>
        <dbReference type="EMBL" id="CDW77764.1"/>
    </source>
</evidence>
<evidence type="ECO:0000256" key="3">
    <source>
        <dbReference type="ARBA" id="ARBA00022475"/>
    </source>
</evidence>
<dbReference type="InterPro" id="IPR009011">
    <property type="entry name" value="Man6P_isomerase_rcpt-bd_dom_sf"/>
</dbReference>
<reference evidence="11 12" key="1">
    <citation type="submission" date="2014-06" db="EMBL/GenBank/DDBJ databases">
        <authorList>
            <person name="Swart Estienne"/>
        </authorList>
    </citation>
    <scope>NUCLEOTIDE SEQUENCE [LARGE SCALE GENOMIC DNA]</scope>
    <source>
        <strain evidence="11 12">130c</strain>
    </source>
</reference>
<dbReference type="PROSITE" id="PS51914">
    <property type="entry name" value="MRH"/>
    <property type="match status" value="1"/>
</dbReference>
<keyword evidence="8" id="KW-0472">Membrane</keyword>
<dbReference type="PANTHER" id="PTHR22727:SF15">
    <property type="entry name" value="MRH DOMAIN-CONTAINING PROTEIN"/>
    <property type="match status" value="1"/>
</dbReference>
<dbReference type="Gene3D" id="2.10.50.10">
    <property type="entry name" value="Tumor Necrosis Factor Receptor, subunit A, domain 2"/>
    <property type="match status" value="2"/>
</dbReference>
<dbReference type="SMART" id="SM01411">
    <property type="entry name" value="Ephrin_rec_like"/>
    <property type="match status" value="3"/>
</dbReference>
<dbReference type="SUPFAM" id="SSF57184">
    <property type="entry name" value="Growth factor receptor domain"/>
    <property type="match status" value="1"/>
</dbReference>
<dbReference type="OrthoDB" id="441817at2759"/>
<keyword evidence="12" id="KW-1185">Reference proteome</keyword>
<feature type="transmembrane region" description="Helical" evidence="8">
    <location>
        <begin position="992"/>
        <end position="1015"/>
    </location>
</feature>
<protein>
    <recommendedName>
        <fullName evidence="10">MRH domain-containing protein</fullName>
    </recommendedName>
</protein>
<evidence type="ECO:0000256" key="7">
    <source>
        <dbReference type="SAM" id="MobiDB-lite"/>
    </source>
</evidence>
<evidence type="ECO:0000256" key="4">
    <source>
        <dbReference type="ARBA" id="ARBA00022729"/>
    </source>
</evidence>
<dbReference type="EMBL" id="CCKQ01006453">
    <property type="protein sequence ID" value="CDW77764.1"/>
    <property type="molecule type" value="Genomic_DNA"/>
</dbReference>
<comment type="similarity">
    <text evidence="2">Belongs to the ELAPOR family.</text>
</comment>
<evidence type="ECO:0000256" key="8">
    <source>
        <dbReference type="SAM" id="Phobius"/>
    </source>
</evidence>
<sequence length="1086" mass="124160">MATHINKLTGHLNQSKKLSRTLILFLFGLSALAQDCLNPDYSLSDCYETKGNTRAAYLFFEEPQKCVNESFEKLKPIEDIPCQYECNSGEYLFVDTQTRDYSCKKCPKNTYSNGGGYSIDGYFGEWETALNPDSEMSRKTSLSRNCYQYYWFSWFQKDCEPCSTTPGGASFTCGEASVMETSVAFETILKVYFVKKGKIEFQYTKDSTKESDGWISGLFQFFIDDIAVLEDQSLNDDPSEWKSFSYEVYPGMKELTFMYQKYNSDQNKDMRLELKSLRITGTEYSDLECRQCSFGYSLEGSDRCSLCPSDYYLNPLNSECMQCPDGTHSQEGSIAKQAQDVCKVKRDCSEDEIPKTYTQQCYQQAIGSFIKYYRYNEDSAPMETCSVKQDVDFIKKFEVPCLNCINGQFLDHMQDDEYMCRECPENSFSNKESKYQCKQCNAGKYIQSGISITRFEQFPSEHGFSTFCLSGISMSFTYYQLLTIDKAADNYCSESDGFMAVYSQGLVAGRREIPGSTLYLVSNLTISEDNQMNEATYRINFGTVNFEYEKDSVSLYLDNKLQMVQMKTGQFGFAIALTEGKHQFKVYYIKQSKESYVVINSIEIVGSHSTKKTNLACIDCPIGYYQNEVGKHECLPCQMGFQSNDDKTGCQVCPDGFYTPSAGSPCLKCPINTYPSADHKNCIVENHIALKSSNGHSYLYHFSFFDTYLNENSSTAHNSLNYKLCKSQGGFCQNNFFGPLITVVEQNNSWYTQNFYISPKAPANFSKIYELEFEQTQDVLFKPNSFILGLFDEKLVQQYVPPATQATSNNDAEMFGRCKNNLQAKNQKIIKSVGTSIAGINIHDSGYTIQYRGGDKCFFKKNLYDFSSEIRYVCDHYEQEGWPLLLTKTEDNNVEESDPCHLVFEWRTKLACRHCQTYEVTEVDGACIWYQREISQNPAKTCSIYSHQFVDDILNSNQTFNDVKIDRSQFAYRRSYVDSCSPIEDFMRNKTVMMIIVVLFVGLSLIFVCCSFVFCRYRRMKYQYYERVNLLRGGPGNRNTEDRSREYGESNFGGNAASNNGNNAGANAGNAAGKRQIIYKINDEDE</sequence>
<dbReference type="Gene3D" id="2.70.130.10">
    <property type="entry name" value="Mannose-6-phosphate receptor binding domain"/>
    <property type="match status" value="1"/>
</dbReference>
<feature type="signal peptide" evidence="9">
    <location>
        <begin position="1"/>
        <end position="33"/>
    </location>
</feature>
<dbReference type="AlphaFoldDB" id="A0A078A6D6"/>
<evidence type="ECO:0000313" key="12">
    <source>
        <dbReference type="Proteomes" id="UP000039865"/>
    </source>
</evidence>
<evidence type="ECO:0000259" key="10">
    <source>
        <dbReference type="PROSITE" id="PS51914"/>
    </source>
</evidence>
<evidence type="ECO:0000256" key="9">
    <source>
        <dbReference type="SAM" id="SignalP"/>
    </source>
</evidence>
<dbReference type="GO" id="GO:0005886">
    <property type="term" value="C:plasma membrane"/>
    <property type="evidence" value="ECO:0007669"/>
    <property type="project" value="UniProtKB-SubCell"/>
</dbReference>
<keyword evidence="8" id="KW-0812">Transmembrane</keyword>
<feature type="compositionally biased region" description="Basic and acidic residues" evidence="7">
    <location>
        <begin position="1039"/>
        <end position="1048"/>
    </location>
</feature>
<dbReference type="InterPro" id="IPR011641">
    <property type="entry name" value="Tyr-kin_ephrin_A/B_rcpt-like"/>
</dbReference>
<dbReference type="InterPro" id="IPR009030">
    <property type="entry name" value="Growth_fac_rcpt_cys_sf"/>
</dbReference>
<proteinExistence type="inferred from homology"/>
<dbReference type="Pfam" id="PF07699">
    <property type="entry name" value="Ephrin_rec_like"/>
    <property type="match status" value="1"/>
</dbReference>
<keyword evidence="8" id="KW-1133">Transmembrane helix</keyword>
<feature type="chain" id="PRO_5001729290" description="MRH domain-containing protein" evidence="9">
    <location>
        <begin position="34"/>
        <end position="1086"/>
    </location>
</feature>
<dbReference type="Proteomes" id="UP000039865">
    <property type="component" value="Unassembled WGS sequence"/>
</dbReference>
<evidence type="ECO:0000256" key="5">
    <source>
        <dbReference type="ARBA" id="ARBA00023157"/>
    </source>
</evidence>
<evidence type="ECO:0000256" key="6">
    <source>
        <dbReference type="ARBA" id="ARBA00023180"/>
    </source>
</evidence>
<name>A0A078A6D6_STYLE</name>
<comment type="subcellular location">
    <subcellularLocation>
        <location evidence="1">Cell membrane</location>
        <topology evidence="1">Single-pass type I membrane protein</topology>
    </subcellularLocation>
</comment>
<accession>A0A078A6D6</accession>
<evidence type="ECO:0000256" key="1">
    <source>
        <dbReference type="ARBA" id="ARBA00004251"/>
    </source>
</evidence>
<keyword evidence="6" id="KW-0325">Glycoprotein</keyword>
<organism evidence="11 12">
    <name type="scientific">Stylonychia lemnae</name>
    <name type="common">Ciliate</name>
    <dbReference type="NCBI Taxonomy" id="5949"/>
    <lineage>
        <taxon>Eukaryota</taxon>
        <taxon>Sar</taxon>
        <taxon>Alveolata</taxon>
        <taxon>Ciliophora</taxon>
        <taxon>Intramacronucleata</taxon>
        <taxon>Spirotrichea</taxon>
        <taxon>Stichotrichia</taxon>
        <taxon>Sporadotrichida</taxon>
        <taxon>Oxytrichidae</taxon>
        <taxon>Stylonychinae</taxon>
        <taxon>Stylonychia</taxon>
    </lineage>
</organism>
<feature type="domain" description="MRH" evidence="10">
    <location>
        <begin position="730"/>
        <end position="914"/>
    </location>
</feature>
<keyword evidence="5" id="KW-1015">Disulfide bond</keyword>
<feature type="compositionally biased region" description="Low complexity" evidence="7">
    <location>
        <begin position="1053"/>
        <end position="1069"/>
    </location>
</feature>